<sequence>MKIWMTLGLALISLSAFGQQPPESDSAFIDVNVTLELDGIEKSIDQTRASLDNIAGALDGIAHSDNLTEQQKQTLSETISNLNQLVSISRDSVASFPAAIQHSQQVVSEKSQRFFDDLQFKIVLIVALVGVILIAVIGAVYWLLLRPLQSTVFSATHNVSQMAKALKVTAEAVERCSKRQEEITQQLAELSEKEKAAVTIEDEKKPENDGDGL</sequence>
<comment type="caution">
    <text evidence="1">The sequence shown here is derived from an EMBL/GenBank/DDBJ whole genome shotgun (WGS) entry which is preliminary data.</text>
</comment>
<proteinExistence type="predicted"/>
<accession>A0A837G617</accession>
<reference evidence="1" key="1">
    <citation type="journal article" date="2015" name="BMC Genomics">
        <title>Genome mining reveals unlocked bioactive potential of marine Gram-negative bacteria.</title>
        <authorList>
            <person name="Machado H."/>
            <person name="Sonnenschein E.C."/>
            <person name="Melchiorsen J."/>
            <person name="Gram L."/>
        </authorList>
    </citation>
    <scope>NUCLEOTIDE SEQUENCE</scope>
    <source>
        <strain evidence="1">S2052</strain>
    </source>
</reference>
<organism evidence="1">
    <name type="scientific">Vibrio coralliilyticus</name>
    <dbReference type="NCBI Taxonomy" id="190893"/>
    <lineage>
        <taxon>Bacteria</taxon>
        <taxon>Pseudomonadati</taxon>
        <taxon>Pseudomonadota</taxon>
        <taxon>Gammaproteobacteria</taxon>
        <taxon>Vibrionales</taxon>
        <taxon>Vibrionaceae</taxon>
        <taxon>Vibrio</taxon>
    </lineage>
</organism>
<name>A0A837G617_9VIBR</name>
<dbReference type="EMBL" id="JXXR01000016">
    <property type="protein sequence ID" value="KJY71343.1"/>
    <property type="molecule type" value="Genomic_DNA"/>
</dbReference>
<gene>
    <name evidence="1" type="ORF">TW71_15125</name>
</gene>
<protein>
    <submittedName>
        <fullName evidence="1">Membrane protein</fullName>
    </submittedName>
</protein>
<dbReference type="RefSeq" id="WP_045986434.1">
    <property type="nucleotide sequence ID" value="NZ_CP063052.1"/>
</dbReference>
<dbReference type="AlphaFoldDB" id="A0A837G617"/>
<evidence type="ECO:0000313" key="1">
    <source>
        <dbReference type="EMBL" id="KJY71343.1"/>
    </source>
</evidence>